<organism evidence="3 4">
    <name type="scientific">Novosphingobium subterraneum</name>
    <dbReference type="NCBI Taxonomy" id="48936"/>
    <lineage>
        <taxon>Bacteria</taxon>
        <taxon>Pseudomonadati</taxon>
        <taxon>Pseudomonadota</taxon>
        <taxon>Alphaproteobacteria</taxon>
        <taxon>Sphingomonadales</taxon>
        <taxon>Sphingomonadaceae</taxon>
        <taxon>Novosphingobium</taxon>
    </lineage>
</organism>
<gene>
    <name evidence="2" type="ORF">NJ75_00115</name>
    <name evidence="3" type="ORF">NJ75_00337</name>
</gene>
<dbReference type="EMBL" id="JRVC01000001">
    <property type="protein sequence ID" value="KHS49412.1"/>
    <property type="molecule type" value="Genomic_DNA"/>
</dbReference>
<name>A0A0B9AK49_9SPHN</name>
<evidence type="ECO:0000313" key="2">
    <source>
        <dbReference type="EMBL" id="KHS49412.1"/>
    </source>
</evidence>
<dbReference type="PATRIC" id="fig|48936.3.peg.119"/>
<feature type="transmembrane region" description="Helical" evidence="1">
    <location>
        <begin position="37"/>
        <end position="58"/>
    </location>
</feature>
<evidence type="ECO:0000313" key="3">
    <source>
        <dbReference type="EMBL" id="KHS49634.1"/>
    </source>
</evidence>
<sequence>MDDFLKQLRHPPPVGLLDGVDDNVLAMLSDRRRETGASYRLMALAAVVSLGWGAFAGVTTRAPIVAARPLSPFAPSTALAPSTLLDAR</sequence>
<accession>A0A0B9AK49</accession>
<keyword evidence="1" id="KW-0812">Transmembrane</keyword>
<protein>
    <submittedName>
        <fullName evidence="3">Uncharacterized protein</fullName>
    </submittedName>
</protein>
<reference evidence="3 4" key="1">
    <citation type="submission" date="2014-10" db="EMBL/GenBank/DDBJ databases">
        <title>Draft genome sequence of Novosphingobium subterraneum DSM 12447.</title>
        <authorList>
            <person name="Gan H.M."/>
            <person name="Gan H.Y."/>
            <person name="Savka M.A."/>
        </authorList>
    </citation>
    <scope>NUCLEOTIDE SEQUENCE [LARGE SCALE GENOMIC DNA]</scope>
    <source>
        <strain evidence="3 4">DSM 12447</strain>
    </source>
</reference>
<keyword evidence="1" id="KW-1133">Transmembrane helix</keyword>
<dbReference type="RefSeq" id="WP_039330765.1">
    <property type="nucleotide sequence ID" value="NZ_JRVC01000001.1"/>
</dbReference>
<keyword evidence="1" id="KW-0472">Membrane</keyword>
<evidence type="ECO:0000256" key="1">
    <source>
        <dbReference type="SAM" id="Phobius"/>
    </source>
</evidence>
<dbReference type="Proteomes" id="UP000031338">
    <property type="component" value="Unassembled WGS sequence"/>
</dbReference>
<proteinExistence type="predicted"/>
<dbReference type="STRING" id="48936.NJ75_00115"/>
<dbReference type="AlphaFoldDB" id="A0A0B9AK49"/>
<dbReference type="EMBL" id="JRVC01000001">
    <property type="protein sequence ID" value="KHS49634.1"/>
    <property type="molecule type" value="Genomic_DNA"/>
</dbReference>
<evidence type="ECO:0000313" key="4">
    <source>
        <dbReference type="Proteomes" id="UP000031338"/>
    </source>
</evidence>
<keyword evidence="4" id="KW-1185">Reference proteome</keyword>
<comment type="caution">
    <text evidence="3">The sequence shown here is derived from an EMBL/GenBank/DDBJ whole genome shotgun (WGS) entry which is preliminary data.</text>
</comment>